<dbReference type="InterPro" id="IPR046335">
    <property type="entry name" value="LacI/GalR-like_sensor"/>
</dbReference>
<organism evidence="5 6">
    <name type="scientific">Pseudooceanicola albus</name>
    <dbReference type="NCBI Taxonomy" id="2692189"/>
    <lineage>
        <taxon>Bacteria</taxon>
        <taxon>Pseudomonadati</taxon>
        <taxon>Pseudomonadota</taxon>
        <taxon>Alphaproteobacteria</taxon>
        <taxon>Rhodobacterales</taxon>
        <taxon>Paracoccaceae</taxon>
        <taxon>Pseudooceanicola</taxon>
    </lineage>
</organism>
<dbReference type="Gene3D" id="3.40.50.2300">
    <property type="match status" value="2"/>
</dbReference>
<sequence>MKLPWSSCTRVQIRGLRDSDVTGLRREGEFDVTGERRVTAMDVARGAGVSRSAVSRAFTPGSPLDAAKRSRILAVAQELGYRPNVLAAGLQGKGRSNLVAVVVGRLHNHFDSDFQAILMEGLARRGKWPLVVAGDPEMIEADILNVLGFPLDALIVRGGSVSAPVVDYCAKLGIPLVVSGRVMAAPRVDCVCGDNAGGAHLAVAALQARGRRRIAYLGGPPQLFSDQERRAGFQAAMAGAGLVPVAEDSADYSFEGGQAAALRLLARAPGLDGLFCGNDAMALGAIAALRDQGRRVPQDISVIGFDDISIAPWPGIDLSTLRNDAAATVAELLRLLETRLEDPSGPARVVRIPTRFIARNTH</sequence>
<dbReference type="Proteomes" id="UP000477911">
    <property type="component" value="Unassembled WGS sequence"/>
</dbReference>
<keyword evidence="2" id="KW-0238">DNA-binding</keyword>
<dbReference type="Pfam" id="PF13377">
    <property type="entry name" value="Peripla_BP_3"/>
    <property type="match status" value="1"/>
</dbReference>
<dbReference type="SMART" id="SM00354">
    <property type="entry name" value="HTH_LACI"/>
    <property type="match status" value="1"/>
</dbReference>
<dbReference type="PROSITE" id="PS50932">
    <property type="entry name" value="HTH_LACI_2"/>
    <property type="match status" value="1"/>
</dbReference>
<keyword evidence="1" id="KW-0805">Transcription regulation</keyword>
<dbReference type="EMBL" id="WUMU01000026">
    <property type="protein sequence ID" value="MXN20339.1"/>
    <property type="molecule type" value="Genomic_DNA"/>
</dbReference>
<dbReference type="CDD" id="cd06278">
    <property type="entry name" value="PBP1_LacI-like"/>
    <property type="match status" value="1"/>
</dbReference>
<comment type="caution">
    <text evidence="5">The sequence shown here is derived from an EMBL/GenBank/DDBJ whole genome shotgun (WGS) entry which is preliminary data.</text>
</comment>
<feature type="domain" description="HTH lacI-type" evidence="4">
    <location>
        <begin position="38"/>
        <end position="92"/>
    </location>
</feature>
<evidence type="ECO:0000256" key="2">
    <source>
        <dbReference type="ARBA" id="ARBA00023125"/>
    </source>
</evidence>
<name>A0A6L7G8Q3_9RHOB</name>
<dbReference type="InterPro" id="IPR028082">
    <property type="entry name" value="Peripla_BP_I"/>
</dbReference>
<evidence type="ECO:0000259" key="4">
    <source>
        <dbReference type="PROSITE" id="PS50932"/>
    </source>
</evidence>
<dbReference type="Gene3D" id="1.10.260.40">
    <property type="entry name" value="lambda repressor-like DNA-binding domains"/>
    <property type="match status" value="1"/>
</dbReference>
<dbReference type="GO" id="GO:0003700">
    <property type="term" value="F:DNA-binding transcription factor activity"/>
    <property type="evidence" value="ECO:0007669"/>
    <property type="project" value="TreeGrafter"/>
</dbReference>
<dbReference type="InterPro" id="IPR010982">
    <property type="entry name" value="Lambda_DNA-bd_dom_sf"/>
</dbReference>
<evidence type="ECO:0000256" key="1">
    <source>
        <dbReference type="ARBA" id="ARBA00023015"/>
    </source>
</evidence>
<evidence type="ECO:0000313" key="6">
    <source>
        <dbReference type="Proteomes" id="UP000477911"/>
    </source>
</evidence>
<reference evidence="5 6" key="1">
    <citation type="submission" date="2019-12" db="EMBL/GenBank/DDBJ databases">
        <authorList>
            <person name="Li M."/>
        </authorList>
    </citation>
    <scope>NUCLEOTIDE SEQUENCE [LARGE SCALE GENOMIC DNA]</scope>
    <source>
        <strain evidence="5 6">GBMRC 2024</strain>
    </source>
</reference>
<protein>
    <submittedName>
        <fullName evidence="5">Substrate-binding domain-containing protein</fullName>
    </submittedName>
</protein>
<evidence type="ECO:0000313" key="5">
    <source>
        <dbReference type="EMBL" id="MXN20339.1"/>
    </source>
</evidence>
<evidence type="ECO:0000256" key="3">
    <source>
        <dbReference type="ARBA" id="ARBA00023163"/>
    </source>
</evidence>
<dbReference type="Pfam" id="PF00356">
    <property type="entry name" value="LacI"/>
    <property type="match status" value="1"/>
</dbReference>
<dbReference type="AlphaFoldDB" id="A0A6L7G8Q3"/>
<keyword evidence="3" id="KW-0804">Transcription</keyword>
<dbReference type="PANTHER" id="PTHR30146:SF109">
    <property type="entry name" value="HTH-TYPE TRANSCRIPTIONAL REGULATOR GALS"/>
    <property type="match status" value="1"/>
</dbReference>
<dbReference type="GO" id="GO:0000976">
    <property type="term" value="F:transcription cis-regulatory region binding"/>
    <property type="evidence" value="ECO:0007669"/>
    <property type="project" value="TreeGrafter"/>
</dbReference>
<accession>A0A6L7G8Q3</accession>
<dbReference type="CDD" id="cd01392">
    <property type="entry name" value="HTH_LacI"/>
    <property type="match status" value="1"/>
</dbReference>
<gene>
    <name evidence="5" type="ORF">GR170_21090</name>
</gene>
<dbReference type="PANTHER" id="PTHR30146">
    <property type="entry name" value="LACI-RELATED TRANSCRIPTIONAL REPRESSOR"/>
    <property type="match status" value="1"/>
</dbReference>
<dbReference type="SUPFAM" id="SSF47413">
    <property type="entry name" value="lambda repressor-like DNA-binding domains"/>
    <property type="match status" value="1"/>
</dbReference>
<dbReference type="InterPro" id="IPR000843">
    <property type="entry name" value="HTH_LacI"/>
</dbReference>
<dbReference type="SUPFAM" id="SSF53822">
    <property type="entry name" value="Periplasmic binding protein-like I"/>
    <property type="match status" value="1"/>
</dbReference>
<keyword evidence="6" id="KW-1185">Reference proteome</keyword>
<proteinExistence type="predicted"/>